<dbReference type="EMBL" id="JACRIW010000033">
    <property type="protein sequence ID" value="MBI5168715.1"/>
    <property type="molecule type" value="Genomic_DNA"/>
</dbReference>
<sequence>MITVCGAGGAVCATVEHAPLTPRHRGLRITWVEGETGVPSADTWYEVFARELADASTSGVRLLGTRLVTARSGDEAGLAPRRAACQREALQRLGFSPAEERLEYVLPLAEAIASLTAVARERRLAWRSVASVPGPELEAVAALLTRAAEGDPDHDPSDDALAMLLQRTKDAGALQSSECVQVGALDGRDAVVVLPSYRPATGVGSLFYLAVAPEARGNGLAAEALMHALVVLAAMGARTYHEGTAAANAPARRLLAHLAAEPTLTIEQWRFEIPID</sequence>
<dbReference type="SUPFAM" id="SSF55729">
    <property type="entry name" value="Acyl-CoA N-acyltransferases (Nat)"/>
    <property type="match status" value="1"/>
</dbReference>
<name>A0A933W162_UNCEI</name>
<accession>A0A933W162</accession>
<evidence type="ECO:0000313" key="3">
    <source>
        <dbReference type="Proteomes" id="UP000696931"/>
    </source>
</evidence>
<dbReference type="CDD" id="cd04301">
    <property type="entry name" value="NAT_SF"/>
    <property type="match status" value="1"/>
</dbReference>
<gene>
    <name evidence="2" type="ORF">HZA61_04420</name>
</gene>
<dbReference type="Proteomes" id="UP000696931">
    <property type="component" value="Unassembled WGS sequence"/>
</dbReference>
<reference evidence="2" key="1">
    <citation type="submission" date="2020-07" db="EMBL/GenBank/DDBJ databases">
        <title>Huge and variable diversity of episymbiotic CPR bacteria and DPANN archaea in groundwater ecosystems.</title>
        <authorList>
            <person name="He C.Y."/>
            <person name="Keren R."/>
            <person name="Whittaker M."/>
            <person name="Farag I.F."/>
            <person name="Doudna J."/>
            <person name="Cate J.H.D."/>
            <person name="Banfield J.F."/>
        </authorList>
    </citation>
    <scope>NUCLEOTIDE SEQUENCE</scope>
    <source>
        <strain evidence="2">NC_groundwater_1813_Pr3_B-0.1um_71_17</strain>
    </source>
</reference>
<evidence type="ECO:0000259" key="1">
    <source>
        <dbReference type="PROSITE" id="PS51186"/>
    </source>
</evidence>
<dbReference type="Pfam" id="PF00583">
    <property type="entry name" value="Acetyltransf_1"/>
    <property type="match status" value="1"/>
</dbReference>
<dbReference type="PROSITE" id="PS51186">
    <property type="entry name" value="GNAT"/>
    <property type="match status" value="1"/>
</dbReference>
<feature type="domain" description="N-acetyltransferase" evidence="1">
    <location>
        <begin position="124"/>
        <end position="276"/>
    </location>
</feature>
<evidence type="ECO:0000313" key="2">
    <source>
        <dbReference type="EMBL" id="MBI5168715.1"/>
    </source>
</evidence>
<organism evidence="2 3">
    <name type="scientific">Eiseniibacteriota bacterium</name>
    <dbReference type="NCBI Taxonomy" id="2212470"/>
    <lineage>
        <taxon>Bacteria</taxon>
        <taxon>Candidatus Eiseniibacteriota</taxon>
    </lineage>
</organism>
<proteinExistence type="predicted"/>
<dbReference type="AlphaFoldDB" id="A0A933W162"/>
<dbReference type="GO" id="GO:0016747">
    <property type="term" value="F:acyltransferase activity, transferring groups other than amino-acyl groups"/>
    <property type="evidence" value="ECO:0007669"/>
    <property type="project" value="InterPro"/>
</dbReference>
<dbReference type="InterPro" id="IPR000182">
    <property type="entry name" value="GNAT_dom"/>
</dbReference>
<comment type="caution">
    <text evidence="2">The sequence shown here is derived from an EMBL/GenBank/DDBJ whole genome shotgun (WGS) entry which is preliminary data.</text>
</comment>
<dbReference type="Gene3D" id="3.40.630.30">
    <property type="match status" value="1"/>
</dbReference>
<dbReference type="InterPro" id="IPR016181">
    <property type="entry name" value="Acyl_CoA_acyltransferase"/>
</dbReference>
<protein>
    <submittedName>
        <fullName evidence="2">GNAT family N-acetyltransferase</fullName>
    </submittedName>
</protein>